<dbReference type="InterPro" id="IPR050950">
    <property type="entry name" value="HTH-type_LysR_regulators"/>
</dbReference>
<protein>
    <submittedName>
        <fullName evidence="6">LysR family transcriptional regulator</fullName>
    </submittedName>
</protein>
<keyword evidence="3" id="KW-0238">DNA-binding</keyword>
<evidence type="ECO:0000313" key="6">
    <source>
        <dbReference type="EMBL" id="QSX09373.1"/>
    </source>
</evidence>
<dbReference type="SUPFAM" id="SSF46785">
    <property type="entry name" value="Winged helix' DNA-binding domain"/>
    <property type="match status" value="1"/>
</dbReference>
<sequence length="303" mass="34651">MDLKHLEYIVAVHDEGSISKAAKKCFVSQPTLSIHLKKLEAELGLPLFDRHGLRTIPTQAGILYVETAKQILELKRTLYSQLESFSQPETNRIALGLFQNIGSKMIAEVYPRFKDRYPRIRLDINDGRYRTLRTGLLGEALDLAIITIVQREEDFSYEEIKKEPFLLACAVDQCPDSILPMMQTREGLFSFIQNKHFILAPDDTIRREVENQFFTASGFRPQTYDQVHNIHTTLDMVEKGLGVALIPAGFFDPAKSIRPIPVPENPSWTLVAATKKGRVLSPSLKVLLQLIRAYYTQENHYRY</sequence>
<dbReference type="PROSITE" id="PS50931">
    <property type="entry name" value="HTH_LYSR"/>
    <property type="match status" value="1"/>
</dbReference>
<dbReference type="RefSeq" id="WP_207300708.1">
    <property type="nucleotide sequence ID" value="NZ_CP071444.1"/>
</dbReference>
<keyword evidence="7" id="KW-1185">Reference proteome</keyword>
<dbReference type="InterPro" id="IPR036390">
    <property type="entry name" value="WH_DNA-bd_sf"/>
</dbReference>
<reference evidence="6" key="1">
    <citation type="submission" date="2021-03" db="EMBL/GenBank/DDBJ databases">
        <title>Alkalibacter marinus sp. nov., isolated from tidal flat sediment.</title>
        <authorList>
            <person name="Namirimu T."/>
            <person name="Yang J.-A."/>
            <person name="Yang S.-H."/>
            <person name="Kim Y.-J."/>
            <person name="Kwon K.K."/>
        </authorList>
    </citation>
    <scope>NUCLEOTIDE SEQUENCE</scope>
    <source>
        <strain evidence="6">ES005</strain>
    </source>
</reference>
<keyword evidence="2" id="KW-0805">Transcription regulation</keyword>
<dbReference type="Gene3D" id="3.40.190.290">
    <property type="match status" value="1"/>
</dbReference>
<feature type="domain" description="HTH lysR-type" evidence="5">
    <location>
        <begin position="1"/>
        <end position="58"/>
    </location>
</feature>
<proteinExistence type="inferred from homology"/>
<evidence type="ECO:0000256" key="2">
    <source>
        <dbReference type="ARBA" id="ARBA00023015"/>
    </source>
</evidence>
<evidence type="ECO:0000256" key="1">
    <source>
        <dbReference type="ARBA" id="ARBA00009437"/>
    </source>
</evidence>
<dbReference type="EMBL" id="CP071444">
    <property type="protein sequence ID" value="QSX09373.1"/>
    <property type="molecule type" value="Genomic_DNA"/>
</dbReference>
<dbReference type="KEGG" id="alka:J0B03_04720"/>
<dbReference type="Proteomes" id="UP000663499">
    <property type="component" value="Chromosome"/>
</dbReference>
<dbReference type="SUPFAM" id="SSF53850">
    <property type="entry name" value="Periplasmic binding protein-like II"/>
    <property type="match status" value="1"/>
</dbReference>
<dbReference type="PRINTS" id="PR00039">
    <property type="entry name" value="HTHLYSR"/>
</dbReference>
<dbReference type="CDD" id="cd05466">
    <property type="entry name" value="PBP2_LTTR_substrate"/>
    <property type="match status" value="1"/>
</dbReference>
<organism evidence="6 7">
    <name type="scientific">Alkalibacter rhizosphaerae</name>
    <dbReference type="NCBI Taxonomy" id="2815577"/>
    <lineage>
        <taxon>Bacteria</taxon>
        <taxon>Bacillati</taxon>
        <taxon>Bacillota</taxon>
        <taxon>Clostridia</taxon>
        <taxon>Eubacteriales</taxon>
        <taxon>Eubacteriaceae</taxon>
        <taxon>Alkalibacter</taxon>
    </lineage>
</organism>
<dbReference type="PANTHER" id="PTHR30419">
    <property type="entry name" value="HTH-TYPE TRANSCRIPTIONAL REGULATOR YBHD"/>
    <property type="match status" value="1"/>
</dbReference>
<dbReference type="InterPro" id="IPR036388">
    <property type="entry name" value="WH-like_DNA-bd_sf"/>
</dbReference>
<dbReference type="Pfam" id="PF03466">
    <property type="entry name" value="LysR_substrate"/>
    <property type="match status" value="1"/>
</dbReference>
<dbReference type="InterPro" id="IPR005119">
    <property type="entry name" value="LysR_subst-bd"/>
</dbReference>
<name>A0A974XGH4_9FIRM</name>
<gene>
    <name evidence="6" type="ORF">J0B03_04720</name>
</gene>
<keyword evidence="4" id="KW-0804">Transcription</keyword>
<dbReference type="FunFam" id="1.10.10.10:FF:000001">
    <property type="entry name" value="LysR family transcriptional regulator"/>
    <property type="match status" value="1"/>
</dbReference>
<dbReference type="Gene3D" id="1.10.10.10">
    <property type="entry name" value="Winged helix-like DNA-binding domain superfamily/Winged helix DNA-binding domain"/>
    <property type="match status" value="1"/>
</dbReference>
<evidence type="ECO:0000256" key="3">
    <source>
        <dbReference type="ARBA" id="ARBA00023125"/>
    </source>
</evidence>
<comment type="similarity">
    <text evidence="1">Belongs to the LysR transcriptional regulatory family.</text>
</comment>
<accession>A0A974XGH4</accession>
<dbReference type="GO" id="GO:0003677">
    <property type="term" value="F:DNA binding"/>
    <property type="evidence" value="ECO:0007669"/>
    <property type="project" value="UniProtKB-KW"/>
</dbReference>
<dbReference type="InterPro" id="IPR000847">
    <property type="entry name" value="LysR_HTH_N"/>
</dbReference>
<evidence type="ECO:0000313" key="7">
    <source>
        <dbReference type="Proteomes" id="UP000663499"/>
    </source>
</evidence>
<dbReference type="GO" id="GO:0005829">
    <property type="term" value="C:cytosol"/>
    <property type="evidence" value="ECO:0007669"/>
    <property type="project" value="TreeGrafter"/>
</dbReference>
<evidence type="ECO:0000259" key="5">
    <source>
        <dbReference type="PROSITE" id="PS50931"/>
    </source>
</evidence>
<dbReference type="GO" id="GO:0003700">
    <property type="term" value="F:DNA-binding transcription factor activity"/>
    <property type="evidence" value="ECO:0007669"/>
    <property type="project" value="InterPro"/>
</dbReference>
<dbReference type="AlphaFoldDB" id="A0A974XGH4"/>
<dbReference type="Pfam" id="PF00126">
    <property type="entry name" value="HTH_1"/>
    <property type="match status" value="1"/>
</dbReference>
<evidence type="ECO:0000256" key="4">
    <source>
        <dbReference type="ARBA" id="ARBA00023163"/>
    </source>
</evidence>